<dbReference type="InterPro" id="IPR029494">
    <property type="entry name" value="DarT"/>
</dbReference>
<comment type="catalytic activity">
    <reaction evidence="6">
        <text>a thymidine in DNA + NAD(+) = an N-(ADP-alpha-D-ribosyl)-thymidine in DNA + nicotinamide + H(+)</text>
        <dbReference type="Rhea" id="RHEA:71651"/>
        <dbReference type="Rhea" id="RHEA-COMP:13556"/>
        <dbReference type="Rhea" id="RHEA-COMP:18051"/>
        <dbReference type="ChEBI" id="CHEBI:15378"/>
        <dbReference type="ChEBI" id="CHEBI:17154"/>
        <dbReference type="ChEBI" id="CHEBI:57540"/>
        <dbReference type="ChEBI" id="CHEBI:137386"/>
        <dbReference type="ChEBI" id="CHEBI:191199"/>
    </reaction>
</comment>
<evidence type="ECO:0000256" key="6">
    <source>
        <dbReference type="PROSITE-ProRule" id="PRU01362"/>
    </source>
</evidence>
<feature type="binding site" evidence="6">
    <location>
        <begin position="31"/>
        <end position="33"/>
    </location>
    <ligand>
        <name>NAD(+)</name>
        <dbReference type="ChEBI" id="CHEBI:57540"/>
    </ligand>
</feature>
<gene>
    <name evidence="8" type="ORF">ACFPUY_36675</name>
</gene>
<evidence type="ECO:0000259" key="7">
    <source>
        <dbReference type="PROSITE" id="PS52018"/>
    </source>
</evidence>
<organism evidence="8 9">
    <name type="scientific">Nonomuraea harbinensis</name>
    <dbReference type="NCBI Taxonomy" id="1286938"/>
    <lineage>
        <taxon>Bacteria</taxon>
        <taxon>Bacillati</taxon>
        <taxon>Actinomycetota</taxon>
        <taxon>Actinomycetes</taxon>
        <taxon>Streptosporangiales</taxon>
        <taxon>Streptosporangiaceae</taxon>
        <taxon>Nonomuraea</taxon>
    </lineage>
</organism>
<name>A0ABW1C6F3_9ACTN</name>
<evidence type="ECO:0000313" key="9">
    <source>
        <dbReference type="Proteomes" id="UP001596096"/>
    </source>
</evidence>
<keyword evidence="5 6" id="KW-0238">DNA-binding</keyword>
<feature type="domain" description="DarT" evidence="7">
    <location>
        <begin position="27"/>
        <end position="231"/>
    </location>
</feature>
<evidence type="ECO:0000256" key="5">
    <source>
        <dbReference type="ARBA" id="ARBA00023125"/>
    </source>
</evidence>
<evidence type="ECO:0000313" key="8">
    <source>
        <dbReference type="EMBL" id="MFC5820664.1"/>
    </source>
</evidence>
<comment type="caution">
    <text evidence="6">Lacks conserved residue(s) required for the propagation of feature annotation.</text>
</comment>
<evidence type="ECO:0000256" key="3">
    <source>
        <dbReference type="ARBA" id="ARBA00022679"/>
    </source>
</evidence>
<feature type="active site" evidence="6">
    <location>
        <position position="184"/>
    </location>
</feature>
<feature type="active site" description="Proton acceptor" evidence="6">
    <location>
        <position position="68"/>
    </location>
</feature>
<dbReference type="PROSITE" id="PS52018">
    <property type="entry name" value="DART"/>
    <property type="match status" value="1"/>
</dbReference>
<dbReference type="Proteomes" id="UP001596096">
    <property type="component" value="Unassembled WGS sequence"/>
</dbReference>
<evidence type="ECO:0000256" key="4">
    <source>
        <dbReference type="ARBA" id="ARBA00022695"/>
    </source>
</evidence>
<dbReference type="EMBL" id="JBHSNW010000026">
    <property type="protein sequence ID" value="MFC5820664.1"/>
    <property type="molecule type" value="Genomic_DNA"/>
</dbReference>
<accession>A0ABW1C6F3</accession>
<proteinExistence type="inferred from homology"/>
<keyword evidence="3 6" id="KW-0808">Transferase</keyword>
<keyword evidence="2 6" id="KW-0328">Glycosyltransferase</keyword>
<evidence type="ECO:0000256" key="2">
    <source>
        <dbReference type="ARBA" id="ARBA00022676"/>
    </source>
</evidence>
<dbReference type="Pfam" id="PF14487">
    <property type="entry name" value="DarT"/>
    <property type="match status" value="1"/>
</dbReference>
<feature type="binding site" evidence="6">
    <location>
        <position position="68"/>
    </location>
    <ligand>
        <name>NAD(+)</name>
        <dbReference type="ChEBI" id="CHEBI:57540"/>
    </ligand>
</feature>
<comment type="caution">
    <text evidence="8">The sequence shown here is derived from an EMBL/GenBank/DDBJ whole genome shotgun (WGS) entry which is preliminary data.</text>
</comment>
<comment type="similarity">
    <text evidence="6">Belongs to the DarT ADP-ribosyltransferase family.</text>
</comment>
<dbReference type="RefSeq" id="WP_219546876.1">
    <property type="nucleotide sequence ID" value="NZ_JAHKRN010000029.1"/>
</dbReference>
<keyword evidence="4 6" id="KW-0548">Nucleotidyltransferase</keyword>
<protein>
    <submittedName>
        <fullName evidence="8">DUF4433 domain-containing protein</fullName>
    </submittedName>
</protein>
<sequence length="231" mass="25762">MELHYIPDSGFVARGGKGPRRDAPRDWIVWHFTHVSNLQAIVSQGRLVCGSAARPTRDVANAAVKARRAERIVDPDDDYPTSYVNDHVPFYIAAKSPMLYVMHRGHESYREGCEPLIFLGAALGDIIDSGLTWCVSDSNAATQYVEFSRDEATLGSFVDFDLLLQRDWYNTADDTDRKSRRAAEVLVLGQVPLDLISIVVAKSEDMLTAARGMFQSVGGTREYRVVPGLYY</sequence>
<keyword evidence="9" id="KW-1185">Reference proteome</keyword>
<reference evidence="9" key="1">
    <citation type="journal article" date="2019" name="Int. J. Syst. Evol. Microbiol.">
        <title>The Global Catalogue of Microorganisms (GCM) 10K type strain sequencing project: providing services to taxonomists for standard genome sequencing and annotation.</title>
        <authorList>
            <consortium name="The Broad Institute Genomics Platform"/>
            <consortium name="The Broad Institute Genome Sequencing Center for Infectious Disease"/>
            <person name="Wu L."/>
            <person name="Ma J."/>
        </authorList>
    </citation>
    <scope>NUCLEOTIDE SEQUENCE [LARGE SCALE GENOMIC DNA]</scope>
    <source>
        <strain evidence="9">CGMCC 4.7106</strain>
    </source>
</reference>
<evidence type="ECO:0000256" key="1">
    <source>
        <dbReference type="ARBA" id="ARBA00022649"/>
    </source>
</evidence>
<keyword evidence="1 6" id="KW-1277">Toxin-antitoxin system</keyword>